<evidence type="ECO:0000256" key="4">
    <source>
        <dbReference type="PROSITE-ProRule" id="PRU00433"/>
    </source>
</evidence>
<evidence type="ECO:0000256" key="1">
    <source>
        <dbReference type="ARBA" id="ARBA00022617"/>
    </source>
</evidence>
<gene>
    <name evidence="7" type="ORF">EP867_17090</name>
</gene>
<evidence type="ECO:0000313" key="7">
    <source>
        <dbReference type="EMBL" id="RWY37389.1"/>
    </source>
</evidence>
<keyword evidence="1 4" id="KW-0349">Heme</keyword>
<dbReference type="AlphaFoldDB" id="A0A3S3U4V5"/>
<evidence type="ECO:0000259" key="6">
    <source>
        <dbReference type="PROSITE" id="PS51007"/>
    </source>
</evidence>
<dbReference type="InterPro" id="IPR036909">
    <property type="entry name" value="Cyt_c-like_dom_sf"/>
</dbReference>
<accession>A0A3S3U4V5</accession>
<dbReference type="GO" id="GO:0009055">
    <property type="term" value="F:electron transfer activity"/>
    <property type="evidence" value="ECO:0007669"/>
    <property type="project" value="InterPro"/>
</dbReference>
<feature type="domain" description="Cytochrome c" evidence="6">
    <location>
        <begin position="87"/>
        <end position="169"/>
    </location>
</feature>
<dbReference type="Pfam" id="PF00034">
    <property type="entry name" value="Cytochrom_C"/>
    <property type="match status" value="1"/>
</dbReference>
<evidence type="ECO:0000256" key="5">
    <source>
        <dbReference type="SAM" id="MobiDB-lite"/>
    </source>
</evidence>
<reference evidence="7 8" key="1">
    <citation type="journal article" date="2015" name="Int. J. Syst. Evol. Microbiol.">
        <title>Gemmobacter intermedius sp. nov., isolated from a white stork (Ciconia ciconia).</title>
        <authorList>
            <person name="Kampfer P."/>
            <person name="Jerzak L."/>
            <person name="Wilharm G."/>
            <person name="Golke J."/>
            <person name="Busse H.J."/>
            <person name="Glaeser S.P."/>
        </authorList>
    </citation>
    <scope>NUCLEOTIDE SEQUENCE [LARGE SCALE GENOMIC DNA]</scope>
    <source>
        <strain evidence="7 8">119/4</strain>
    </source>
</reference>
<comment type="caution">
    <text evidence="7">The sequence shown here is derived from an EMBL/GenBank/DDBJ whole genome shotgun (WGS) entry which is preliminary data.</text>
</comment>
<keyword evidence="3 4" id="KW-0408">Iron</keyword>
<dbReference type="GO" id="GO:0020037">
    <property type="term" value="F:heme binding"/>
    <property type="evidence" value="ECO:0007669"/>
    <property type="project" value="InterPro"/>
</dbReference>
<keyword evidence="2 4" id="KW-0479">Metal-binding</keyword>
<dbReference type="SUPFAM" id="SSF46626">
    <property type="entry name" value="Cytochrome c"/>
    <property type="match status" value="1"/>
</dbReference>
<name>A0A3S3U4V5_9RHOB</name>
<dbReference type="Proteomes" id="UP000287168">
    <property type="component" value="Unassembled WGS sequence"/>
</dbReference>
<evidence type="ECO:0000313" key="8">
    <source>
        <dbReference type="Proteomes" id="UP000287168"/>
    </source>
</evidence>
<dbReference type="OrthoDB" id="7363829at2"/>
<dbReference type="Gene3D" id="1.10.760.10">
    <property type="entry name" value="Cytochrome c-like domain"/>
    <property type="match status" value="1"/>
</dbReference>
<dbReference type="PROSITE" id="PS51007">
    <property type="entry name" value="CYTC"/>
    <property type="match status" value="1"/>
</dbReference>
<feature type="region of interest" description="Disordered" evidence="5">
    <location>
        <begin position="14"/>
        <end position="33"/>
    </location>
</feature>
<organism evidence="7 8">
    <name type="scientific">Falsigemmobacter intermedius</name>
    <dbReference type="NCBI Taxonomy" id="1553448"/>
    <lineage>
        <taxon>Bacteria</taxon>
        <taxon>Pseudomonadati</taxon>
        <taxon>Pseudomonadota</taxon>
        <taxon>Alphaproteobacteria</taxon>
        <taxon>Rhodobacterales</taxon>
        <taxon>Paracoccaceae</taxon>
        <taxon>Falsigemmobacter</taxon>
    </lineage>
</organism>
<evidence type="ECO:0000256" key="2">
    <source>
        <dbReference type="ARBA" id="ARBA00022723"/>
    </source>
</evidence>
<dbReference type="InterPro" id="IPR009056">
    <property type="entry name" value="Cyt_c-like_dom"/>
</dbReference>
<sequence>MRSDLHGLTWKARDETARARQSGGRSRFPSGDPCTHRTFRKGSEVKLPLLLIHPFPHRLLLSLRLIAACLLIISPLHTAAQTSEESAQIARGYEYVLKNCAGCHSTEAEGESLHIDAPPFRLIGRLYPIDHLGEAFAEGAAVGHLDMPEFEILEPQQIEDLLAWMKSVQQ</sequence>
<dbReference type="EMBL" id="SBLC01000046">
    <property type="protein sequence ID" value="RWY37389.1"/>
    <property type="molecule type" value="Genomic_DNA"/>
</dbReference>
<protein>
    <submittedName>
        <fullName evidence="7">Cytochrome c</fullName>
    </submittedName>
</protein>
<evidence type="ECO:0000256" key="3">
    <source>
        <dbReference type="ARBA" id="ARBA00023004"/>
    </source>
</evidence>
<proteinExistence type="predicted"/>
<dbReference type="GO" id="GO:0046872">
    <property type="term" value="F:metal ion binding"/>
    <property type="evidence" value="ECO:0007669"/>
    <property type="project" value="UniProtKB-KW"/>
</dbReference>
<keyword evidence="8" id="KW-1185">Reference proteome</keyword>